<protein>
    <submittedName>
        <fullName evidence="1">Uncharacterized protein</fullName>
    </submittedName>
</protein>
<keyword evidence="2" id="KW-1185">Reference proteome</keyword>
<reference evidence="1" key="2">
    <citation type="journal article" date="2021" name="Genome Biol. Evol.">
        <title>Developing a high-quality reference genome for a parasitic bivalve with doubly uniparental inheritance (Bivalvia: Unionida).</title>
        <authorList>
            <person name="Smith C.H."/>
        </authorList>
    </citation>
    <scope>NUCLEOTIDE SEQUENCE</scope>
    <source>
        <strain evidence="1">CHS0354</strain>
        <tissue evidence="1">Mantle</tissue>
    </source>
</reference>
<name>A0AAE0TAP0_9BIVA</name>
<organism evidence="1 2">
    <name type="scientific">Potamilus streckersoni</name>
    <dbReference type="NCBI Taxonomy" id="2493646"/>
    <lineage>
        <taxon>Eukaryota</taxon>
        <taxon>Metazoa</taxon>
        <taxon>Spiralia</taxon>
        <taxon>Lophotrochozoa</taxon>
        <taxon>Mollusca</taxon>
        <taxon>Bivalvia</taxon>
        <taxon>Autobranchia</taxon>
        <taxon>Heteroconchia</taxon>
        <taxon>Palaeoheterodonta</taxon>
        <taxon>Unionida</taxon>
        <taxon>Unionoidea</taxon>
        <taxon>Unionidae</taxon>
        <taxon>Ambleminae</taxon>
        <taxon>Lampsilini</taxon>
        <taxon>Potamilus</taxon>
    </lineage>
</organism>
<evidence type="ECO:0000313" key="2">
    <source>
        <dbReference type="Proteomes" id="UP001195483"/>
    </source>
</evidence>
<accession>A0AAE0TAP0</accession>
<sequence>MLNSTILPSRTILTIFNKNYLQLINPSSLPMYVPANTVLASVDAIHPQTIFTINEDTLDRNDTPDIMNTQSSKVQVPINFDLNSSDLTETQKQTLCLFLNQNRDVFLNQNRDVFAVNLQELVSSNVFTHRRETGDSMPVHCQPYRAAPYINKEIDR</sequence>
<gene>
    <name evidence="1" type="ORF">CHS0354_041985</name>
</gene>
<comment type="caution">
    <text evidence="1">The sequence shown here is derived from an EMBL/GenBank/DDBJ whole genome shotgun (WGS) entry which is preliminary data.</text>
</comment>
<dbReference type="AlphaFoldDB" id="A0AAE0TAP0"/>
<dbReference type="EMBL" id="JAEAOA010002352">
    <property type="protein sequence ID" value="KAK3606349.1"/>
    <property type="molecule type" value="Genomic_DNA"/>
</dbReference>
<evidence type="ECO:0000313" key="1">
    <source>
        <dbReference type="EMBL" id="KAK3606349.1"/>
    </source>
</evidence>
<reference evidence="1" key="3">
    <citation type="submission" date="2023-05" db="EMBL/GenBank/DDBJ databases">
        <authorList>
            <person name="Smith C.H."/>
        </authorList>
    </citation>
    <scope>NUCLEOTIDE SEQUENCE</scope>
    <source>
        <strain evidence="1">CHS0354</strain>
        <tissue evidence="1">Mantle</tissue>
    </source>
</reference>
<proteinExistence type="predicted"/>
<reference evidence="1" key="1">
    <citation type="journal article" date="2021" name="Genome Biol. Evol.">
        <title>A High-Quality Reference Genome for a Parasitic Bivalve with Doubly Uniparental Inheritance (Bivalvia: Unionida).</title>
        <authorList>
            <person name="Smith C.H."/>
        </authorList>
    </citation>
    <scope>NUCLEOTIDE SEQUENCE</scope>
    <source>
        <strain evidence="1">CHS0354</strain>
    </source>
</reference>
<dbReference type="Proteomes" id="UP001195483">
    <property type="component" value="Unassembled WGS sequence"/>
</dbReference>